<reference evidence="1 2" key="1">
    <citation type="submission" date="2015-06" db="EMBL/GenBank/DDBJ databases">
        <title>Draft genome sequence of the purine-degrading Clostridium cylindrosporum HC-1 (DSM 605).</title>
        <authorList>
            <person name="Poehlein A."/>
            <person name="Schiel-Bengelsdorf B."/>
            <person name="Bengelsdorf F."/>
            <person name="Daniel R."/>
            <person name="Duerre P."/>
        </authorList>
    </citation>
    <scope>NUCLEOTIDE SEQUENCE [LARGE SCALE GENOMIC DNA]</scope>
    <source>
        <strain evidence="1 2">DSM 605</strain>
    </source>
</reference>
<dbReference type="InterPro" id="IPR038390">
    <property type="entry name" value="Metal_Tscrpt_repr_sf"/>
</dbReference>
<gene>
    <name evidence="1" type="ORF">CLCY_2c00400</name>
</gene>
<dbReference type="Pfam" id="PF02583">
    <property type="entry name" value="Trns_repr_metal"/>
    <property type="match status" value="1"/>
</dbReference>
<name>A0A0J8D543_CLOCY</name>
<keyword evidence="2" id="KW-1185">Reference proteome</keyword>
<dbReference type="GO" id="GO:0046872">
    <property type="term" value="F:metal ion binding"/>
    <property type="evidence" value="ECO:0007669"/>
    <property type="project" value="InterPro"/>
</dbReference>
<proteinExistence type="predicted"/>
<dbReference type="Proteomes" id="UP000036756">
    <property type="component" value="Unassembled WGS sequence"/>
</dbReference>
<evidence type="ECO:0000313" key="1">
    <source>
        <dbReference type="EMBL" id="KMT21280.1"/>
    </source>
</evidence>
<comment type="caution">
    <text evidence="1">The sequence shown here is derived from an EMBL/GenBank/DDBJ whole genome shotgun (WGS) entry which is preliminary data.</text>
</comment>
<dbReference type="AlphaFoldDB" id="A0A0J8D543"/>
<dbReference type="RefSeq" id="WP_048570726.1">
    <property type="nucleotide sequence ID" value="NZ_LFVU01000027.1"/>
</dbReference>
<evidence type="ECO:0008006" key="3">
    <source>
        <dbReference type="Google" id="ProtNLM"/>
    </source>
</evidence>
<dbReference type="GO" id="GO:0003677">
    <property type="term" value="F:DNA binding"/>
    <property type="evidence" value="ECO:0007669"/>
    <property type="project" value="InterPro"/>
</dbReference>
<dbReference type="GO" id="GO:0045892">
    <property type="term" value="P:negative regulation of DNA-templated transcription"/>
    <property type="evidence" value="ECO:0007669"/>
    <property type="project" value="UniProtKB-ARBA"/>
</dbReference>
<evidence type="ECO:0000313" key="2">
    <source>
        <dbReference type="Proteomes" id="UP000036756"/>
    </source>
</evidence>
<dbReference type="EMBL" id="LFVU01000027">
    <property type="protein sequence ID" value="KMT21280.1"/>
    <property type="molecule type" value="Genomic_DNA"/>
</dbReference>
<dbReference type="CDD" id="cd10148">
    <property type="entry name" value="CsoR-like_DUF156"/>
    <property type="match status" value="1"/>
</dbReference>
<protein>
    <recommendedName>
        <fullName evidence="3">Copper-sensing transcriptional repressor CsoR</fullName>
    </recommendedName>
</protein>
<dbReference type="InterPro" id="IPR003735">
    <property type="entry name" value="Metal_Tscrpt_repr"/>
</dbReference>
<dbReference type="Gene3D" id="1.20.58.1000">
    <property type="entry name" value="Metal-sensitive repressor, helix protomer"/>
    <property type="match status" value="1"/>
</dbReference>
<dbReference type="STRING" id="1121307.CLCY_2c00400"/>
<dbReference type="PANTHER" id="PTHR33677">
    <property type="entry name" value="TRANSCRIPTIONAL REPRESSOR FRMR-RELATED"/>
    <property type="match status" value="1"/>
</dbReference>
<accession>A0A0J8D543</accession>
<dbReference type="OrthoDB" id="9811244at2"/>
<dbReference type="PANTHER" id="PTHR33677:SF3">
    <property type="entry name" value="COPPER-SENSING TRANSCRIPTIONAL REPRESSOR RICR"/>
    <property type="match status" value="1"/>
</dbReference>
<dbReference type="PATRIC" id="fig|1121307.3.peg.896"/>
<organism evidence="1 2">
    <name type="scientific">Clostridium cylindrosporum DSM 605</name>
    <dbReference type="NCBI Taxonomy" id="1121307"/>
    <lineage>
        <taxon>Bacteria</taxon>
        <taxon>Bacillati</taxon>
        <taxon>Bacillota</taxon>
        <taxon>Clostridia</taxon>
        <taxon>Eubacteriales</taxon>
        <taxon>Clostridiaceae</taxon>
        <taxon>Clostridium</taxon>
    </lineage>
</organism>
<sequence length="87" mass="9865">MKCSKKNIITRLRRIEGQVKGIQRMIENDEDCTEVLVQIAAVRAAINKVGGVVLENYSKNCILKVAENKDAEDEMNKLIDTIVRFTK</sequence>